<comment type="subcellular location">
    <subcellularLocation>
        <location evidence="1">Nucleus</location>
    </subcellularLocation>
</comment>
<proteinExistence type="inferred from homology"/>
<dbReference type="PANTHER" id="PTHR13989">
    <property type="entry name" value="REPLICATION PROTEIN A-RELATED"/>
    <property type="match status" value="1"/>
</dbReference>
<dbReference type="InterPro" id="IPR040260">
    <property type="entry name" value="RFA2-like"/>
</dbReference>
<dbReference type="Pfam" id="PF08784">
    <property type="entry name" value="RPA_C"/>
    <property type="match status" value="1"/>
</dbReference>
<keyword evidence="3" id="KW-0235">DNA replication</keyword>
<dbReference type="PIRSF" id="PIRSF036949">
    <property type="entry name" value="RPA32"/>
    <property type="match status" value="1"/>
</dbReference>
<dbReference type="GO" id="GO:0000724">
    <property type="term" value="P:double-strand break repair via homologous recombination"/>
    <property type="evidence" value="ECO:0007669"/>
    <property type="project" value="TreeGrafter"/>
</dbReference>
<protein>
    <recommendedName>
        <fullName evidence="7">Replication protein A C-terminal domain-containing protein</fullName>
    </recommendedName>
</protein>
<gene>
    <name evidence="8" type="ORF">WA026_019059</name>
</gene>
<dbReference type="PANTHER" id="PTHR13989:SF16">
    <property type="entry name" value="REPLICATION PROTEIN A2"/>
    <property type="match status" value="1"/>
</dbReference>
<dbReference type="Proteomes" id="UP001431783">
    <property type="component" value="Unassembled WGS sequence"/>
</dbReference>
<evidence type="ECO:0000313" key="8">
    <source>
        <dbReference type="EMBL" id="KAK9892258.1"/>
    </source>
</evidence>
<evidence type="ECO:0000256" key="5">
    <source>
        <dbReference type="ARBA" id="ARBA00023242"/>
    </source>
</evidence>
<dbReference type="GO" id="GO:0006289">
    <property type="term" value="P:nucleotide-excision repair"/>
    <property type="evidence" value="ECO:0007669"/>
    <property type="project" value="TreeGrafter"/>
</dbReference>
<name>A0AAW1VEY8_9CUCU</name>
<dbReference type="CDD" id="cd04478">
    <property type="entry name" value="RPA2_DBD_D"/>
    <property type="match status" value="1"/>
</dbReference>
<evidence type="ECO:0000259" key="7">
    <source>
        <dbReference type="Pfam" id="PF08784"/>
    </source>
</evidence>
<dbReference type="GO" id="GO:0005662">
    <property type="term" value="C:DNA replication factor A complex"/>
    <property type="evidence" value="ECO:0007669"/>
    <property type="project" value="TreeGrafter"/>
</dbReference>
<comment type="similarity">
    <text evidence="2">Belongs to the replication factor A protein 2 family.</text>
</comment>
<dbReference type="GO" id="GO:0000781">
    <property type="term" value="C:chromosome, telomeric region"/>
    <property type="evidence" value="ECO:0007669"/>
    <property type="project" value="TreeGrafter"/>
</dbReference>
<dbReference type="InterPro" id="IPR012340">
    <property type="entry name" value="NA-bd_OB-fold"/>
</dbReference>
<dbReference type="GO" id="GO:0035861">
    <property type="term" value="C:site of double-strand break"/>
    <property type="evidence" value="ECO:0007669"/>
    <property type="project" value="TreeGrafter"/>
</dbReference>
<evidence type="ECO:0000313" key="9">
    <source>
        <dbReference type="Proteomes" id="UP001431783"/>
    </source>
</evidence>
<dbReference type="GO" id="GO:0003697">
    <property type="term" value="F:single-stranded DNA binding"/>
    <property type="evidence" value="ECO:0007669"/>
    <property type="project" value="TreeGrafter"/>
</dbReference>
<dbReference type="SUPFAM" id="SSF50249">
    <property type="entry name" value="Nucleic acid-binding proteins"/>
    <property type="match status" value="1"/>
</dbReference>
<evidence type="ECO:0000256" key="4">
    <source>
        <dbReference type="ARBA" id="ARBA00023125"/>
    </source>
</evidence>
<dbReference type="SUPFAM" id="SSF46785">
    <property type="entry name" value="Winged helix' DNA-binding domain"/>
    <property type="match status" value="1"/>
</dbReference>
<organism evidence="8 9">
    <name type="scientific">Henosepilachna vigintioctopunctata</name>
    <dbReference type="NCBI Taxonomy" id="420089"/>
    <lineage>
        <taxon>Eukaryota</taxon>
        <taxon>Metazoa</taxon>
        <taxon>Ecdysozoa</taxon>
        <taxon>Arthropoda</taxon>
        <taxon>Hexapoda</taxon>
        <taxon>Insecta</taxon>
        <taxon>Pterygota</taxon>
        <taxon>Neoptera</taxon>
        <taxon>Endopterygota</taxon>
        <taxon>Coleoptera</taxon>
        <taxon>Polyphaga</taxon>
        <taxon>Cucujiformia</taxon>
        <taxon>Coccinelloidea</taxon>
        <taxon>Coccinellidae</taxon>
        <taxon>Epilachninae</taxon>
        <taxon>Epilachnini</taxon>
        <taxon>Henosepilachna</taxon>
    </lineage>
</organism>
<keyword evidence="5" id="KW-0539">Nucleus</keyword>
<dbReference type="InterPro" id="IPR036390">
    <property type="entry name" value="WH_DNA-bd_sf"/>
</dbReference>
<dbReference type="FunFam" id="1.10.10.10:FF:000168">
    <property type="entry name" value="Replication protein A 32 kDa subunit"/>
    <property type="match status" value="1"/>
</dbReference>
<keyword evidence="4" id="KW-0238">DNA-binding</keyword>
<dbReference type="Gene3D" id="1.10.10.10">
    <property type="entry name" value="Winged helix-like DNA-binding domain superfamily/Winged helix DNA-binding domain"/>
    <property type="match status" value="1"/>
</dbReference>
<dbReference type="InterPro" id="IPR014892">
    <property type="entry name" value="RPA_C"/>
</dbReference>
<comment type="caution">
    <text evidence="8">The sequence shown here is derived from an EMBL/GenBank/DDBJ whole genome shotgun (WGS) entry which is preliminary data.</text>
</comment>
<reference evidence="8 9" key="1">
    <citation type="submission" date="2023-03" db="EMBL/GenBank/DDBJ databases">
        <title>Genome insight into feeding habits of ladybird beetles.</title>
        <authorList>
            <person name="Li H.-S."/>
            <person name="Huang Y.-H."/>
            <person name="Pang H."/>
        </authorList>
    </citation>
    <scope>NUCLEOTIDE SEQUENCE [LARGE SCALE GENOMIC DNA]</scope>
    <source>
        <strain evidence="8">SYSU_2023b</strain>
        <tissue evidence="8">Whole body</tissue>
    </source>
</reference>
<dbReference type="EMBL" id="JARQZJ010000133">
    <property type="protein sequence ID" value="KAK9892258.1"/>
    <property type="molecule type" value="Genomic_DNA"/>
</dbReference>
<dbReference type="InterPro" id="IPR014646">
    <property type="entry name" value="Rfa2/RPA32"/>
</dbReference>
<dbReference type="GO" id="GO:0006260">
    <property type="term" value="P:DNA replication"/>
    <property type="evidence" value="ECO:0007669"/>
    <property type="project" value="UniProtKB-KW"/>
</dbReference>
<evidence type="ECO:0000256" key="1">
    <source>
        <dbReference type="ARBA" id="ARBA00004123"/>
    </source>
</evidence>
<dbReference type="AlphaFoldDB" id="A0AAW1VEY8"/>
<accession>A0AAW1VEY8</accession>
<evidence type="ECO:0000256" key="3">
    <source>
        <dbReference type="ARBA" id="ARBA00022705"/>
    </source>
</evidence>
<evidence type="ECO:0000256" key="6">
    <source>
        <dbReference type="SAM" id="MobiDB-lite"/>
    </source>
</evidence>
<sequence>MWDSSMYGDKTGSGGFFNNTNEAEDTPAKGQKARRLQNVVPVVVRQIKDCLDDEFTLFGMQTQILSFVGVVLDYEIQSTKAMYNIQDHTGVIKAIWWLETDKDNAPKLPIIKENAYVQIFGSLRIQENEKMVMVLRMFPVNDCNVVTSHLLQVIHARLEAEYMANNPSGPPTAIKRNNPGAELANSMHFLEHNAQDTGLTPIQSQIHEILRRTPSISGTSKSELLRQFPQNKSVEVMEALEFLINEGHAYSTIDTEHFKATDPM</sequence>
<keyword evidence="9" id="KW-1185">Reference proteome</keyword>
<feature type="region of interest" description="Disordered" evidence="6">
    <location>
        <begin position="13"/>
        <end position="32"/>
    </location>
</feature>
<dbReference type="Gene3D" id="2.40.50.140">
    <property type="entry name" value="Nucleic acid-binding proteins"/>
    <property type="match status" value="1"/>
</dbReference>
<dbReference type="InterPro" id="IPR036388">
    <property type="entry name" value="WH-like_DNA-bd_sf"/>
</dbReference>
<feature type="domain" description="Replication protein A C-terminal" evidence="7">
    <location>
        <begin position="174"/>
        <end position="255"/>
    </location>
</feature>
<evidence type="ECO:0000256" key="2">
    <source>
        <dbReference type="ARBA" id="ARBA00007815"/>
    </source>
</evidence>